<dbReference type="Pfam" id="PF03331">
    <property type="entry name" value="LpxC"/>
    <property type="match status" value="1"/>
</dbReference>
<organism evidence="1">
    <name type="scientific">marine metagenome</name>
    <dbReference type="NCBI Taxonomy" id="408172"/>
    <lineage>
        <taxon>unclassified sequences</taxon>
        <taxon>metagenomes</taxon>
        <taxon>ecological metagenomes</taxon>
    </lineage>
</organism>
<protein>
    <recommendedName>
        <fullName evidence="2">UDP-3-O-[3-hydroxymyristoyl] N-acetylglucosamine deacetylase</fullName>
    </recommendedName>
</protein>
<sequence>MNLQKTIKETIELEGVGLHNGIKVNLVVKPAEVNSGIKFKRT</sequence>
<evidence type="ECO:0008006" key="2">
    <source>
        <dbReference type="Google" id="ProtNLM"/>
    </source>
</evidence>
<gene>
    <name evidence="1" type="ORF">METZ01_LOCUS508891</name>
</gene>
<dbReference type="EMBL" id="UINC01225816">
    <property type="protein sequence ID" value="SVE56037.1"/>
    <property type="molecule type" value="Genomic_DNA"/>
</dbReference>
<proteinExistence type="predicted"/>
<reference evidence="1" key="1">
    <citation type="submission" date="2018-05" db="EMBL/GenBank/DDBJ databases">
        <authorList>
            <person name="Lanie J.A."/>
            <person name="Ng W.-L."/>
            <person name="Kazmierczak K.M."/>
            <person name="Andrzejewski T.M."/>
            <person name="Davidsen T.M."/>
            <person name="Wayne K.J."/>
            <person name="Tettelin H."/>
            <person name="Glass J.I."/>
            <person name="Rusch D."/>
            <person name="Podicherti R."/>
            <person name="Tsui H.-C.T."/>
            <person name="Winkler M.E."/>
        </authorList>
    </citation>
    <scope>NUCLEOTIDE SEQUENCE</scope>
</reference>
<dbReference type="Gene3D" id="3.30.230.20">
    <property type="entry name" value="lpxc deacetylase, domain 1"/>
    <property type="match status" value="1"/>
</dbReference>
<dbReference type="InterPro" id="IPR015870">
    <property type="entry name" value="UDP-acyl_N-AcGlcN_deAcase_N"/>
</dbReference>
<dbReference type="InterPro" id="IPR004463">
    <property type="entry name" value="UDP-acyl_GlcNac_deAcase"/>
</dbReference>
<dbReference type="GO" id="GO:0016020">
    <property type="term" value="C:membrane"/>
    <property type="evidence" value="ECO:0007669"/>
    <property type="project" value="GOC"/>
</dbReference>
<feature type="non-terminal residue" evidence="1">
    <location>
        <position position="42"/>
    </location>
</feature>
<dbReference type="InterPro" id="IPR020568">
    <property type="entry name" value="Ribosomal_Su5_D2-typ_SF"/>
</dbReference>
<accession>A0A383EGQ2</accession>
<dbReference type="AlphaFoldDB" id="A0A383EGQ2"/>
<dbReference type="GO" id="GO:0103117">
    <property type="term" value="F:UDP-3-O-acyl-N-acetylglucosamine deacetylase activity"/>
    <property type="evidence" value="ECO:0007669"/>
    <property type="project" value="InterPro"/>
</dbReference>
<dbReference type="GO" id="GO:0009245">
    <property type="term" value="P:lipid A biosynthetic process"/>
    <property type="evidence" value="ECO:0007669"/>
    <property type="project" value="InterPro"/>
</dbReference>
<evidence type="ECO:0000313" key="1">
    <source>
        <dbReference type="EMBL" id="SVE56037.1"/>
    </source>
</evidence>
<name>A0A383EGQ2_9ZZZZ</name>
<dbReference type="SUPFAM" id="SSF54211">
    <property type="entry name" value="Ribosomal protein S5 domain 2-like"/>
    <property type="match status" value="1"/>
</dbReference>